<evidence type="ECO:0000313" key="3">
    <source>
        <dbReference type="Proteomes" id="UP000324927"/>
    </source>
</evidence>
<dbReference type="AlphaFoldDB" id="A0A5A9GP62"/>
<dbReference type="OrthoDB" id="9783791at2"/>
<name>A0A5A9GP62_AZOLI</name>
<keyword evidence="2" id="KW-0808">Transferase</keyword>
<accession>A0A5A9GP62</accession>
<dbReference type="Gene3D" id="3.90.550.10">
    <property type="entry name" value="Spore Coat Polysaccharide Biosynthesis Protein SpsA, Chain A"/>
    <property type="match status" value="1"/>
</dbReference>
<sequence>MKNISIIVPFHSNKRLLDICLSTLTVTTPDEVEIIVVLNNADSRQIDFEIKHPRIRVERECANLGYSKAINLGVKRAKGDFLVFCDSDTFLKKHWLEALYKLHNSSRKIGLTSCKLIDPNSDRVTDYGMGLTKYNNAHPFKDRRIDHPLTCVDRRVQMACSACMMISRDVFERVGGMDTELYNFYQDTDLCLRVNEAGLECWIAADAMAYHRGDSAQTNRSPYRADVKGWYVAKNAHRMSVDMEKYYQESYRFLAGRTDLDNRYLWVDLSSVADRDWHREVVGQVLPIISPCEVPAKERDEKAIELITQLDGGLLETQNPIIYFVDRFIALQGNALWKRLRRHSGDIVVDRNANIEMLNLVDRN</sequence>
<dbReference type="EMBL" id="VTTN01000004">
    <property type="protein sequence ID" value="KAA0596143.1"/>
    <property type="molecule type" value="Genomic_DNA"/>
</dbReference>
<dbReference type="InterPro" id="IPR029044">
    <property type="entry name" value="Nucleotide-diphossugar_trans"/>
</dbReference>
<protein>
    <submittedName>
        <fullName evidence="2">Glycosyltransferase family 2 protein</fullName>
    </submittedName>
</protein>
<gene>
    <name evidence="2" type="ORF">FZ942_13295</name>
</gene>
<proteinExistence type="predicted"/>
<dbReference type="RefSeq" id="WP_149231539.1">
    <property type="nucleotide sequence ID" value="NZ_JALJXJ010000005.1"/>
</dbReference>
<reference evidence="2 3" key="1">
    <citation type="submission" date="2019-08" db="EMBL/GenBank/DDBJ databases">
        <authorList>
            <person name="Grouzdev D."/>
            <person name="Tikhonova E."/>
            <person name="Kravchenko I."/>
        </authorList>
    </citation>
    <scope>NUCLEOTIDE SEQUENCE [LARGE SCALE GENOMIC DNA]</scope>
    <source>
        <strain evidence="2 3">59b</strain>
    </source>
</reference>
<dbReference type="InterPro" id="IPR001173">
    <property type="entry name" value="Glyco_trans_2-like"/>
</dbReference>
<dbReference type="PANTHER" id="PTHR43179">
    <property type="entry name" value="RHAMNOSYLTRANSFERASE WBBL"/>
    <property type="match status" value="1"/>
</dbReference>
<evidence type="ECO:0000259" key="1">
    <source>
        <dbReference type="Pfam" id="PF00535"/>
    </source>
</evidence>
<keyword evidence="3" id="KW-1185">Reference proteome</keyword>
<dbReference type="SUPFAM" id="SSF53448">
    <property type="entry name" value="Nucleotide-diphospho-sugar transferases"/>
    <property type="match status" value="1"/>
</dbReference>
<comment type="caution">
    <text evidence="2">The sequence shown here is derived from an EMBL/GenBank/DDBJ whole genome shotgun (WGS) entry which is preliminary data.</text>
</comment>
<organism evidence="2 3">
    <name type="scientific">Azospirillum lipoferum</name>
    <dbReference type="NCBI Taxonomy" id="193"/>
    <lineage>
        <taxon>Bacteria</taxon>
        <taxon>Pseudomonadati</taxon>
        <taxon>Pseudomonadota</taxon>
        <taxon>Alphaproteobacteria</taxon>
        <taxon>Rhodospirillales</taxon>
        <taxon>Azospirillaceae</taxon>
        <taxon>Azospirillum</taxon>
    </lineage>
</organism>
<dbReference type="GO" id="GO:0016740">
    <property type="term" value="F:transferase activity"/>
    <property type="evidence" value="ECO:0007669"/>
    <property type="project" value="UniProtKB-KW"/>
</dbReference>
<dbReference type="Proteomes" id="UP000324927">
    <property type="component" value="Unassembled WGS sequence"/>
</dbReference>
<feature type="domain" description="Glycosyltransferase 2-like" evidence="1">
    <location>
        <begin position="5"/>
        <end position="174"/>
    </location>
</feature>
<dbReference type="Pfam" id="PF00535">
    <property type="entry name" value="Glycos_transf_2"/>
    <property type="match status" value="1"/>
</dbReference>
<evidence type="ECO:0000313" key="2">
    <source>
        <dbReference type="EMBL" id="KAA0596143.1"/>
    </source>
</evidence>
<dbReference type="PANTHER" id="PTHR43179:SF7">
    <property type="entry name" value="RHAMNOSYLTRANSFERASE WBBL"/>
    <property type="match status" value="1"/>
</dbReference>